<dbReference type="KEGG" id="tpx:Turpa_1499"/>
<dbReference type="AlphaFoldDB" id="I4B4E0"/>
<organism evidence="1 2">
    <name type="scientific">Turneriella parva (strain ATCC BAA-1111 / DSM 21527 / NCTC 11395 / H)</name>
    <name type="common">Leptospira parva</name>
    <dbReference type="NCBI Taxonomy" id="869212"/>
    <lineage>
        <taxon>Bacteria</taxon>
        <taxon>Pseudomonadati</taxon>
        <taxon>Spirochaetota</taxon>
        <taxon>Spirochaetia</taxon>
        <taxon>Leptospirales</taxon>
        <taxon>Leptospiraceae</taxon>
        <taxon>Turneriella</taxon>
    </lineage>
</organism>
<name>I4B4E0_TURPD</name>
<evidence type="ECO:0000313" key="1">
    <source>
        <dbReference type="EMBL" id="AFM12147.1"/>
    </source>
</evidence>
<dbReference type="HOGENOM" id="CLU_1229465_0_0_12"/>
<proteinExistence type="predicted"/>
<dbReference type="Gene3D" id="3.40.50.10610">
    <property type="entry name" value="ABC-type transport auxiliary lipoprotein component"/>
    <property type="match status" value="1"/>
</dbReference>
<dbReference type="GO" id="GO:0030288">
    <property type="term" value="C:outer membrane-bounded periplasmic space"/>
    <property type="evidence" value="ECO:0007669"/>
    <property type="project" value="InterPro"/>
</dbReference>
<dbReference type="EMBL" id="CP002959">
    <property type="protein sequence ID" value="AFM12147.1"/>
    <property type="molecule type" value="Genomic_DNA"/>
</dbReference>
<protein>
    <recommendedName>
        <fullName evidence="3">Lipoprotein</fullName>
    </recommendedName>
</protein>
<dbReference type="RefSeq" id="WP_014802660.1">
    <property type="nucleotide sequence ID" value="NC_018020.1"/>
</dbReference>
<dbReference type="Proteomes" id="UP000006048">
    <property type="component" value="Chromosome"/>
</dbReference>
<evidence type="ECO:0000313" key="2">
    <source>
        <dbReference type="Proteomes" id="UP000006048"/>
    </source>
</evidence>
<reference evidence="1 2" key="1">
    <citation type="submission" date="2012-06" db="EMBL/GenBank/DDBJ databases">
        <title>The complete chromosome of genome of Turneriella parva DSM 21527.</title>
        <authorList>
            <consortium name="US DOE Joint Genome Institute (JGI-PGF)"/>
            <person name="Lucas S."/>
            <person name="Han J."/>
            <person name="Lapidus A."/>
            <person name="Bruce D."/>
            <person name="Goodwin L."/>
            <person name="Pitluck S."/>
            <person name="Peters L."/>
            <person name="Kyrpides N."/>
            <person name="Mavromatis K."/>
            <person name="Ivanova N."/>
            <person name="Mikhailova N."/>
            <person name="Chertkov O."/>
            <person name="Detter J.C."/>
            <person name="Tapia R."/>
            <person name="Han C."/>
            <person name="Land M."/>
            <person name="Hauser L."/>
            <person name="Markowitz V."/>
            <person name="Cheng J.-F."/>
            <person name="Hugenholtz P."/>
            <person name="Woyke T."/>
            <person name="Wu D."/>
            <person name="Gronow S."/>
            <person name="Wellnitz S."/>
            <person name="Brambilla E."/>
            <person name="Klenk H.-P."/>
            <person name="Eisen J.A."/>
        </authorList>
    </citation>
    <scope>NUCLEOTIDE SEQUENCE [LARGE SCALE GENOMIC DNA]</scope>
    <source>
        <strain evidence="2">ATCC BAA-1111 / DSM 21527 / NCTC 11395 / H</strain>
    </source>
</reference>
<dbReference type="STRING" id="869212.Turpa_1499"/>
<evidence type="ECO:0008006" key="3">
    <source>
        <dbReference type="Google" id="ProtNLM"/>
    </source>
</evidence>
<keyword evidence="2" id="KW-1185">Reference proteome</keyword>
<dbReference type="InterPro" id="IPR005534">
    <property type="entry name" value="Curli_assmbl/transp-comp_CsgG"/>
</dbReference>
<gene>
    <name evidence="1" type="ordered locus">Turpa_1499</name>
</gene>
<sequence>MMKKIFVVMACAIALTNCSTSKISIRKEALAQVKTIAVMPFTSTVADAKATRESTETFRGAMVASGFKVVEREKIDKILKEKELAQTGLIENKVLEAGTFLGAEATMLGEVTAHEVKTETLEHEMPADGPGKYDATLDKGNGVFLKRGDKWFKKDKQDTYQFQVVVRLISNIDSQTILTVQNEYPVRTFTADSGSLRPANLDQFRAQVLVQMAKDIEKAIAEARK</sequence>
<dbReference type="Pfam" id="PF03783">
    <property type="entry name" value="CsgG"/>
    <property type="match status" value="1"/>
</dbReference>
<accession>I4B4E0</accession>